<reference evidence="1" key="1">
    <citation type="submission" date="2014-05" db="EMBL/GenBank/DDBJ databases">
        <title>Genome sequence of Mycobacterium aromaticivorans strain JS19b1T (= DSM 45407T).</title>
        <authorList>
            <person name="Kwak Y."/>
            <person name="Park G.-S."/>
            <person name="Li Q.X."/>
            <person name="Lee S.-E."/>
            <person name="Shin J.-H."/>
        </authorList>
    </citation>
    <scope>NUCLEOTIDE SEQUENCE [LARGE SCALE GENOMIC DNA]</scope>
    <source>
        <strain evidence="1">JS19b1</strain>
    </source>
</reference>
<dbReference type="STRING" id="1440774.Y900_021250"/>
<gene>
    <name evidence="1" type="ORF">Y900_021250</name>
</gene>
<sequence length="152" mass="16192">MTANEFAEVDGSQQLAAWQDRLAAFVTALDAIDADDPYTFCEDAWDIWESAAISDPPSATDPAMLLVLGVIEVLAAAITSTARDHHSTPNGSRPLTLSAIHTSLIDELNAVRLQCERWQRESLPGPATVKARSAAAMAGLQVATKFGNQLSA</sequence>
<dbReference type="AlphaFoldDB" id="A0A064CRF6"/>
<name>A0A064CRF6_9MYCO</name>
<protein>
    <submittedName>
        <fullName evidence="1">Uncharacterized protein</fullName>
    </submittedName>
</protein>
<dbReference type="RefSeq" id="WP_036344233.1">
    <property type="nucleotide sequence ID" value="NZ_JALN02000001.1"/>
</dbReference>
<organism evidence="1 2">
    <name type="scientific">Mycolicibacterium aromaticivorans JS19b1 = JCM 16368</name>
    <dbReference type="NCBI Taxonomy" id="1440774"/>
    <lineage>
        <taxon>Bacteria</taxon>
        <taxon>Bacillati</taxon>
        <taxon>Actinomycetota</taxon>
        <taxon>Actinomycetes</taxon>
        <taxon>Mycobacteriales</taxon>
        <taxon>Mycobacteriaceae</taxon>
        <taxon>Mycolicibacterium</taxon>
    </lineage>
</organism>
<evidence type="ECO:0000313" key="1">
    <source>
        <dbReference type="EMBL" id="KDF01393.1"/>
    </source>
</evidence>
<proteinExistence type="predicted"/>
<dbReference type="Proteomes" id="UP000022835">
    <property type="component" value="Unassembled WGS sequence"/>
</dbReference>
<comment type="caution">
    <text evidence="1">The sequence shown here is derived from an EMBL/GenBank/DDBJ whole genome shotgun (WGS) entry which is preliminary data.</text>
</comment>
<keyword evidence="2" id="KW-1185">Reference proteome</keyword>
<dbReference type="OrthoDB" id="4569331at2"/>
<evidence type="ECO:0000313" key="2">
    <source>
        <dbReference type="Proteomes" id="UP000022835"/>
    </source>
</evidence>
<dbReference type="eggNOG" id="ENOG50322GS">
    <property type="taxonomic scope" value="Bacteria"/>
</dbReference>
<dbReference type="EMBL" id="JALN02000001">
    <property type="protein sequence ID" value="KDF01393.1"/>
    <property type="molecule type" value="Genomic_DNA"/>
</dbReference>
<accession>A0A064CRF6</accession>